<feature type="domain" description="DUF7088" evidence="9">
    <location>
        <begin position="284"/>
        <end position="387"/>
    </location>
</feature>
<proteinExistence type="predicted"/>
<dbReference type="InterPro" id="IPR055396">
    <property type="entry name" value="DUF7088"/>
</dbReference>
<feature type="transmembrane region" description="Helical" evidence="7">
    <location>
        <begin position="95"/>
        <end position="115"/>
    </location>
</feature>
<sequence length="966" mass="106206">MWLKGTVQIARKELGIFFASPLAYLFLGAFALINVFIFFWVEAFFARNIADVRPLFEWMPVVLVFLAAALTMRSWSEERRTGTLDHVLTMPARSVAFVFGKFLAAWSLLLMALVLTLPIPVMVGAVGELDWGPVWAGYLATALLGALYLAIGLAVSARTDNAIVSLLLTTAVAGAFLLIGHPLLTSLVPTNLADGMRLIGSGSRFESITRGVIDARDLYYYLGLTGVFLAYNVYTLEQVRWDKQAHQTQHGRWRVGIGLLVANLLLVNVWLQPTHALRVDTTEGNLYSISDTTRQTLARLDEPLELRGYFSAKTHPLLAPLVPRLKDLLREYGALGGDPVKVQLIDPTEEPELEQQANQTYGIEPVPFQVADRHQSSVVSSYFNVLVKYGDEHRVLGFDDMIEVKQGRNDLNVRLRNPEYDLTRAINSVLESYRAGGEIYPLLDERVTLTAYVSPDDTLPDALVDFRATLEDTAGEMADASNGKLNVEVRNPEADGGRLAQQIRQDYGFQPMVAGLLDPQPFYFYLMLSDGNQNVQVPLPDDLSENALRDGLEAGLERFVTGLTETVGLVTPSPGANPYAAQRGGKRFTQLRQALTENYSVRTLQLDNGQVPAAIDLLMVMAPEVLSEKAVFAIDQYLMRGGRVVLATGPQSIRLSRQQLSASAHDSGLTDWLSGQGISVSDQLVMDPQNSAFPVPVIREVNGMRFEELRMLNYPYFIDVRGEGLADHPVTSNLGRLTVPWAGAVQYQAPQSEADESTGALSVTPLAQSSSRAWLGSANQVMPRLNASGDVTYTPAETTERYPLIVSLTGQFRSHFAGQDSPLLEAETETTEESSEGSEAAESADTQPTIGTVIERSPESARLIVIGSNDFAEDTALQMAGAAQGTQLTGEIDFLTNLAEWSLDDSGLMSIRSGGEYNRTLPAMSEDSQRAYEYATYGAALVLLAALIVIQRWRRRQRLHQLTQWA</sequence>
<keyword evidence="4 7" id="KW-1133">Transmembrane helix</keyword>
<dbReference type="Pfam" id="PF23357">
    <property type="entry name" value="DUF7088"/>
    <property type="match status" value="1"/>
</dbReference>
<dbReference type="EMBL" id="BMXR01000017">
    <property type="protein sequence ID" value="GGX73297.1"/>
    <property type="molecule type" value="Genomic_DNA"/>
</dbReference>
<feature type="transmembrane region" description="Helical" evidence="7">
    <location>
        <begin position="162"/>
        <end position="184"/>
    </location>
</feature>
<name>A0A918KTV5_9GAMM</name>
<gene>
    <name evidence="10" type="ORF">GCM10007392_45890</name>
</gene>
<dbReference type="InterPro" id="IPR051449">
    <property type="entry name" value="ABC-2_transporter_component"/>
</dbReference>
<evidence type="ECO:0000256" key="7">
    <source>
        <dbReference type="SAM" id="Phobius"/>
    </source>
</evidence>
<organism evidence="10 11">
    <name type="scientific">Saccharospirillum salsuginis</name>
    <dbReference type="NCBI Taxonomy" id="418750"/>
    <lineage>
        <taxon>Bacteria</taxon>
        <taxon>Pseudomonadati</taxon>
        <taxon>Pseudomonadota</taxon>
        <taxon>Gammaproteobacteria</taxon>
        <taxon>Oceanospirillales</taxon>
        <taxon>Saccharospirillaceae</taxon>
        <taxon>Saccharospirillum</taxon>
    </lineage>
</organism>
<evidence type="ECO:0000259" key="9">
    <source>
        <dbReference type="Pfam" id="PF23357"/>
    </source>
</evidence>
<feature type="transmembrane region" description="Helical" evidence="7">
    <location>
        <begin position="218"/>
        <end position="234"/>
    </location>
</feature>
<evidence type="ECO:0000313" key="11">
    <source>
        <dbReference type="Proteomes" id="UP000626148"/>
    </source>
</evidence>
<dbReference type="RefSeq" id="WP_189613225.1">
    <property type="nucleotide sequence ID" value="NZ_BMXR01000017.1"/>
</dbReference>
<dbReference type="Pfam" id="PF09822">
    <property type="entry name" value="ABC_transp_aux"/>
    <property type="match status" value="1"/>
</dbReference>
<dbReference type="Pfam" id="PF12679">
    <property type="entry name" value="ABC2_membrane_2"/>
    <property type="match status" value="1"/>
</dbReference>
<dbReference type="PANTHER" id="PTHR30294">
    <property type="entry name" value="MEMBRANE COMPONENT OF ABC TRANSPORTER YHHJ-RELATED"/>
    <property type="match status" value="1"/>
</dbReference>
<dbReference type="InterPro" id="IPR019196">
    <property type="entry name" value="ABC_transp_unknown"/>
</dbReference>
<evidence type="ECO:0000256" key="3">
    <source>
        <dbReference type="ARBA" id="ARBA00022692"/>
    </source>
</evidence>
<evidence type="ECO:0000256" key="6">
    <source>
        <dbReference type="SAM" id="MobiDB-lite"/>
    </source>
</evidence>
<feature type="transmembrane region" description="Helical" evidence="7">
    <location>
        <begin position="255"/>
        <end position="271"/>
    </location>
</feature>
<evidence type="ECO:0008006" key="12">
    <source>
        <dbReference type="Google" id="ProtNLM"/>
    </source>
</evidence>
<feature type="domain" description="ABC-type uncharacterised transport system" evidence="8">
    <location>
        <begin position="566"/>
        <end position="897"/>
    </location>
</feature>
<accession>A0A918KTV5</accession>
<feature type="transmembrane region" description="Helical" evidence="7">
    <location>
        <begin position="934"/>
        <end position="950"/>
    </location>
</feature>
<comment type="subcellular location">
    <subcellularLocation>
        <location evidence="1">Cell membrane</location>
        <topology evidence="1">Multi-pass membrane protein</topology>
    </subcellularLocation>
</comment>
<dbReference type="PANTHER" id="PTHR30294:SF29">
    <property type="entry name" value="MULTIDRUG ABC TRANSPORTER PERMEASE YBHS-RELATED"/>
    <property type="match status" value="1"/>
</dbReference>
<evidence type="ECO:0000256" key="1">
    <source>
        <dbReference type="ARBA" id="ARBA00004651"/>
    </source>
</evidence>
<dbReference type="GO" id="GO:0005886">
    <property type="term" value="C:plasma membrane"/>
    <property type="evidence" value="ECO:0007669"/>
    <property type="project" value="UniProtKB-SubCell"/>
</dbReference>
<comment type="caution">
    <text evidence="10">The sequence shown here is derived from an EMBL/GenBank/DDBJ whole genome shotgun (WGS) entry which is preliminary data.</text>
</comment>
<feature type="compositionally biased region" description="Acidic residues" evidence="6">
    <location>
        <begin position="826"/>
        <end position="836"/>
    </location>
</feature>
<feature type="region of interest" description="Disordered" evidence="6">
    <location>
        <begin position="818"/>
        <end position="853"/>
    </location>
</feature>
<reference evidence="10" key="1">
    <citation type="journal article" date="2014" name="Int. J. Syst. Evol. Microbiol.">
        <title>Complete genome sequence of Corynebacterium casei LMG S-19264T (=DSM 44701T), isolated from a smear-ripened cheese.</title>
        <authorList>
            <consortium name="US DOE Joint Genome Institute (JGI-PGF)"/>
            <person name="Walter F."/>
            <person name="Albersmeier A."/>
            <person name="Kalinowski J."/>
            <person name="Ruckert C."/>
        </authorList>
    </citation>
    <scope>NUCLEOTIDE SEQUENCE</scope>
    <source>
        <strain evidence="10">KCTC 22169</strain>
    </source>
</reference>
<feature type="compositionally biased region" description="Low complexity" evidence="6">
    <location>
        <begin position="837"/>
        <end position="846"/>
    </location>
</feature>
<keyword evidence="3 7" id="KW-0812">Transmembrane</keyword>
<evidence type="ECO:0000256" key="2">
    <source>
        <dbReference type="ARBA" id="ARBA00022475"/>
    </source>
</evidence>
<keyword evidence="2" id="KW-1003">Cell membrane</keyword>
<feature type="transmembrane region" description="Helical" evidence="7">
    <location>
        <begin position="21"/>
        <end position="46"/>
    </location>
</feature>
<evidence type="ECO:0000259" key="8">
    <source>
        <dbReference type="Pfam" id="PF09822"/>
    </source>
</evidence>
<evidence type="ECO:0000256" key="5">
    <source>
        <dbReference type="ARBA" id="ARBA00023136"/>
    </source>
</evidence>
<feature type="transmembrane region" description="Helical" evidence="7">
    <location>
        <begin position="58"/>
        <end position="75"/>
    </location>
</feature>
<dbReference type="AlphaFoldDB" id="A0A918KTV5"/>
<reference evidence="10" key="2">
    <citation type="submission" date="2020-09" db="EMBL/GenBank/DDBJ databases">
        <authorList>
            <person name="Sun Q."/>
            <person name="Kim S."/>
        </authorList>
    </citation>
    <scope>NUCLEOTIDE SEQUENCE</scope>
    <source>
        <strain evidence="10">KCTC 22169</strain>
    </source>
</reference>
<keyword evidence="11" id="KW-1185">Reference proteome</keyword>
<keyword evidence="5 7" id="KW-0472">Membrane</keyword>
<feature type="transmembrane region" description="Helical" evidence="7">
    <location>
        <begin position="135"/>
        <end position="155"/>
    </location>
</feature>
<dbReference type="Proteomes" id="UP000626148">
    <property type="component" value="Unassembled WGS sequence"/>
</dbReference>
<dbReference type="GO" id="GO:0140359">
    <property type="term" value="F:ABC-type transporter activity"/>
    <property type="evidence" value="ECO:0007669"/>
    <property type="project" value="InterPro"/>
</dbReference>
<evidence type="ECO:0000313" key="10">
    <source>
        <dbReference type="EMBL" id="GGX73297.1"/>
    </source>
</evidence>
<evidence type="ECO:0000256" key="4">
    <source>
        <dbReference type="ARBA" id="ARBA00022989"/>
    </source>
</evidence>
<protein>
    <recommendedName>
        <fullName evidence="12">ABC transporter permease</fullName>
    </recommendedName>
</protein>